<proteinExistence type="predicted"/>
<organism evidence="2 3">
    <name type="scientific">Aspergillus ochraceoroseus IBT 24754</name>
    <dbReference type="NCBI Taxonomy" id="1392256"/>
    <lineage>
        <taxon>Eukaryota</taxon>
        <taxon>Fungi</taxon>
        <taxon>Dikarya</taxon>
        <taxon>Ascomycota</taxon>
        <taxon>Pezizomycotina</taxon>
        <taxon>Eurotiomycetes</taxon>
        <taxon>Eurotiomycetidae</taxon>
        <taxon>Eurotiales</taxon>
        <taxon>Aspergillaceae</taxon>
        <taxon>Aspergillus</taxon>
        <taxon>Aspergillus subgen. Nidulantes</taxon>
    </lineage>
</organism>
<evidence type="ECO:0000313" key="2">
    <source>
        <dbReference type="EMBL" id="PTU19666.1"/>
    </source>
</evidence>
<dbReference type="Proteomes" id="UP000244073">
    <property type="component" value="Unassembled WGS sequence"/>
</dbReference>
<sequence>MPHLLHHHHHHHRRRYSWPYCNSGQRLRERRNLPIITIRGPPNQYASPFLTPVVSEDLLEDDVVSAGIMHSQPPRPLYRLWSSSSSSFPETSHMEYQSRAKDSSPGSGLGCGCGSLRRMTQPPLDRTRSLLVLPTTLSAGQAMISPYWIERLSAHPMPHSNGPGRLAEGDARARLAVNRNHRRCHSERPRAWKEPSENLWTLQEE</sequence>
<evidence type="ECO:0000313" key="3">
    <source>
        <dbReference type="Proteomes" id="UP000244073"/>
    </source>
</evidence>
<accession>A0A2T5LTQ5</accession>
<gene>
    <name evidence="2" type="ORF">P175DRAFT_0503208</name>
</gene>
<dbReference type="VEuPathDB" id="FungiDB:P175DRAFT_0503208"/>
<feature type="region of interest" description="Disordered" evidence="1">
    <location>
        <begin position="181"/>
        <end position="205"/>
    </location>
</feature>
<reference evidence="2 3" key="1">
    <citation type="journal article" date="2018" name="Proc. Natl. Acad. Sci. U.S.A.">
        <title>Linking secondary metabolites to gene clusters through genome sequencing of six diverse Aspergillus species.</title>
        <authorList>
            <person name="Kaerboelling I."/>
            <person name="Vesth T.C."/>
            <person name="Frisvad J.C."/>
            <person name="Nybo J.L."/>
            <person name="Theobald S."/>
            <person name="Kuo A."/>
            <person name="Bowyer P."/>
            <person name="Matsuda Y."/>
            <person name="Mondo S."/>
            <person name="Lyhne E.K."/>
            <person name="Kogle M.E."/>
            <person name="Clum A."/>
            <person name="Lipzen A."/>
            <person name="Salamov A."/>
            <person name="Ngan C.Y."/>
            <person name="Daum C."/>
            <person name="Chiniquy J."/>
            <person name="Barry K."/>
            <person name="LaButti K."/>
            <person name="Haridas S."/>
            <person name="Simmons B.A."/>
            <person name="Magnuson J.K."/>
            <person name="Mortensen U.H."/>
            <person name="Larsen T.O."/>
            <person name="Grigoriev I.V."/>
            <person name="Baker S.E."/>
            <person name="Andersen M.R."/>
        </authorList>
    </citation>
    <scope>NUCLEOTIDE SEQUENCE [LARGE SCALE GENOMIC DNA]</scope>
    <source>
        <strain evidence="2 3">IBT 24754</strain>
    </source>
</reference>
<comment type="caution">
    <text evidence="2">The sequence shown here is derived from an EMBL/GenBank/DDBJ whole genome shotgun (WGS) entry which is preliminary data.</text>
</comment>
<protein>
    <submittedName>
        <fullName evidence="2">Uncharacterized protein</fullName>
    </submittedName>
</protein>
<feature type="compositionally biased region" description="Basic and acidic residues" evidence="1">
    <location>
        <begin position="186"/>
        <end position="196"/>
    </location>
</feature>
<dbReference type="GeneID" id="63814457"/>
<dbReference type="AlphaFoldDB" id="A0A2T5LTQ5"/>
<dbReference type="OrthoDB" id="4227073at2759"/>
<name>A0A2T5LTQ5_9EURO</name>
<evidence type="ECO:0000256" key="1">
    <source>
        <dbReference type="SAM" id="MobiDB-lite"/>
    </source>
</evidence>
<dbReference type="EMBL" id="MSFN02000006">
    <property type="protein sequence ID" value="PTU19666.1"/>
    <property type="molecule type" value="Genomic_DNA"/>
</dbReference>
<dbReference type="RefSeq" id="XP_040751058.1">
    <property type="nucleotide sequence ID" value="XM_040897575.1"/>
</dbReference>